<accession>A0A061DQ06</accession>
<dbReference type="STRING" id="3641.A0A061DQ06"/>
<dbReference type="EMBL" id="CM001879">
    <property type="protein sequence ID" value="EOX94507.1"/>
    <property type="molecule type" value="Genomic_DNA"/>
</dbReference>
<dbReference type="InParanoid" id="A0A061DQ06"/>
<name>A0A061DQ06_THECC</name>
<evidence type="ECO:0000313" key="1">
    <source>
        <dbReference type="EMBL" id="EOX94507.1"/>
    </source>
</evidence>
<dbReference type="Gramene" id="EOX94507">
    <property type="protein sequence ID" value="EOX94507"/>
    <property type="gene ID" value="TCM_004115"/>
</dbReference>
<organism evidence="1 2">
    <name type="scientific">Theobroma cacao</name>
    <name type="common">Cacao</name>
    <name type="synonym">Cocoa</name>
    <dbReference type="NCBI Taxonomy" id="3641"/>
    <lineage>
        <taxon>Eukaryota</taxon>
        <taxon>Viridiplantae</taxon>
        <taxon>Streptophyta</taxon>
        <taxon>Embryophyta</taxon>
        <taxon>Tracheophyta</taxon>
        <taxon>Spermatophyta</taxon>
        <taxon>Magnoliopsida</taxon>
        <taxon>eudicotyledons</taxon>
        <taxon>Gunneridae</taxon>
        <taxon>Pentapetalae</taxon>
        <taxon>rosids</taxon>
        <taxon>malvids</taxon>
        <taxon>Malvales</taxon>
        <taxon>Malvaceae</taxon>
        <taxon>Byttnerioideae</taxon>
        <taxon>Theobroma</taxon>
    </lineage>
</organism>
<proteinExistence type="predicted"/>
<protein>
    <recommendedName>
        <fullName evidence="3">Cysteine-rich RLK (RECEPTOR-like protein kinase) 8</fullName>
    </recommendedName>
</protein>
<keyword evidence="2" id="KW-1185">Reference proteome</keyword>
<dbReference type="PANTHER" id="PTHR11439">
    <property type="entry name" value="GAG-POL-RELATED RETROTRANSPOSON"/>
    <property type="match status" value="1"/>
</dbReference>
<reference evidence="1 2" key="1">
    <citation type="journal article" date="2013" name="Genome Biol.">
        <title>The genome sequence of the most widely cultivated cacao type and its use to identify candidate genes regulating pod color.</title>
        <authorList>
            <person name="Motamayor J.C."/>
            <person name="Mockaitis K."/>
            <person name="Schmutz J."/>
            <person name="Haiminen N."/>
            <person name="Iii D.L."/>
            <person name="Cornejo O."/>
            <person name="Findley S.D."/>
            <person name="Zheng P."/>
            <person name="Utro F."/>
            <person name="Royaert S."/>
            <person name="Saski C."/>
            <person name="Jenkins J."/>
            <person name="Podicheti R."/>
            <person name="Zhao M."/>
            <person name="Scheffler B.E."/>
            <person name="Stack J.C."/>
            <person name="Feltus F.A."/>
            <person name="Mustiga G.M."/>
            <person name="Amores F."/>
            <person name="Phillips W."/>
            <person name="Marelli J.P."/>
            <person name="May G.D."/>
            <person name="Shapiro H."/>
            <person name="Ma J."/>
            <person name="Bustamante C.D."/>
            <person name="Schnell R.J."/>
            <person name="Main D."/>
            <person name="Gilbert D."/>
            <person name="Parida L."/>
            <person name="Kuhn D.N."/>
        </authorList>
    </citation>
    <scope>NUCLEOTIDE SEQUENCE [LARGE SCALE GENOMIC DNA]</scope>
    <source>
        <strain evidence="2">cv. Matina 1-6</strain>
    </source>
</reference>
<evidence type="ECO:0008006" key="3">
    <source>
        <dbReference type="Google" id="ProtNLM"/>
    </source>
</evidence>
<dbReference type="CDD" id="cd09272">
    <property type="entry name" value="RNase_HI_RT_Ty1"/>
    <property type="match status" value="1"/>
</dbReference>
<dbReference type="eggNOG" id="KOG0017">
    <property type="taxonomic scope" value="Eukaryota"/>
</dbReference>
<dbReference type="Proteomes" id="UP000026915">
    <property type="component" value="Chromosome 1"/>
</dbReference>
<dbReference type="OMA" id="HADNTSV"/>
<dbReference type="PANTHER" id="PTHR11439:SF470">
    <property type="entry name" value="CYSTEINE-RICH RLK (RECEPTOR-LIKE PROTEIN KINASE) 8"/>
    <property type="match status" value="1"/>
</dbReference>
<gene>
    <name evidence="1" type="ORF">TCM_004115</name>
</gene>
<dbReference type="HOGENOM" id="CLU_001650_6_4_1"/>
<sequence length="105" mass="12214">MAVATTELVWLRNVLNNLSFSIIEPIPIFYDNKSTIHIASNLIYHERIKHIELDCHFIREHIKQKLLALNFVPSHNQLTNLLTKGLYVKTFNLLLNCIRVHSPPT</sequence>
<dbReference type="AlphaFoldDB" id="A0A061DQ06"/>
<evidence type="ECO:0000313" key="2">
    <source>
        <dbReference type="Proteomes" id="UP000026915"/>
    </source>
</evidence>